<reference evidence="1 2" key="1">
    <citation type="submission" date="2009-01" db="EMBL/GenBank/DDBJ databases">
        <authorList>
            <person name="Fulton L."/>
            <person name="Clifton S."/>
            <person name="Fulton B."/>
            <person name="Xu J."/>
            <person name="Minx P."/>
            <person name="Pepin K.H."/>
            <person name="Johnson M."/>
            <person name="Bhonagiri V."/>
            <person name="Nash W.E."/>
            <person name="Mardis E.R."/>
            <person name="Wilson R.K."/>
        </authorList>
    </citation>
    <scope>NUCLEOTIDE SEQUENCE [LARGE SCALE GENOMIC DNA]</scope>
    <source>
        <strain evidence="1 2">DSM 3353</strain>
    </source>
</reference>
<dbReference type="Proteomes" id="UP000003174">
    <property type="component" value="Unassembled WGS sequence"/>
</dbReference>
<dbReference type="GO" id="GO:0009036">
    <property type="term" value="F:type II site-specific deoxyribonuclease activity"/>
    <property type="evidence" value="ECO:0007669"/>
    <property type="project" value="InterPro"/>
</dbReference>
<accession>C0EZ25</accession>
<dbReference type="EMBL" id="ACEP01000119">
    <property type="protein sequence ID" value="EEG35460.1"/>
    <property type="molecule type" value="Genomic_DNA"/>
</dbReference>
<organism evidence="1 2">
    <name type="scientific">Anaerobutyricum hallii DSM 3353</name>
    <dbReference type="NCBI Taxonomy" id="411469"/>
    <lineage>
        <taxon>Bacteria</taxon>
        <taxon>Bacillati</taxon>
        <taxon>Bacillota</taxon>
        <taxon>Clostridia</taxon>
        <taxon>Lachnospirales</taxon>
        <taxon>Lachnospiraceae</taxon>
        <taxon>Anaerobutyricum</taxon>
    </lineage>
</organism>
<name>C0EZ25_9FIRM</name>
<gene>
    <name evidence="1" type="ORF">EUBHAL_02681</name>
</gene>
<proteinExistence type="predicted"/>
<protein>
    <submittedName>
        <fullName evidence="1">Uncharacterized protein</fullName>
    </submittedName>
</protein>
<dbReference type="GeneID" id="75049073"/>
<sequence>MSQITEITRRDIYDLFHDGYYISEWHSELIKYPYYGNTDKLLAFYTYIADSFGANMNSWLGRITRDTNVNGSAMPVDLLINFAQDYAERGYNHDTIKRIFSVNREVRLSDIQS</sequence>
<dbReference type="RefSeq" id="WP_005350077.1">
    <property type="nucleotide sequence ID" value="NZ_ACEP01000119.1"/>
</dbReference>
<evidence type="ECO:0000313" key="2">
    <source>
        <dbReference type="Proteomes" id="UP000003174"/>
    </source>
</evidence>
<dbReference type="AlphaFoldDB" id="C0EZ25"/>
<comment type="caution">
    <text evidence="1">The sequence shown here is derived from an EMBL/GenBank/DDBJ whole genome shotgun (WGS) entry which is preliminary data.</text>
</comment>
<evidence type="ECO:0000313" key="1">
    <source>
        <dbReference type="EMBL" id="EEG35460.1"/>
    </source>
</evidence>
<dbReference type="Gene3D" id="3.40.91.30">
    <property type="match status" value="1"/>
</dbReference>
<reference evidence="1 2" key="2">
    <citation type="submission" date="2009-02" db="EMBL/GenBank/DDBJ databases">
        <title>Draft genome sequence of Eubacterium hallii (DSM 3353).</title>
        <authorList>
            <person name="Sudarsanam P."/>
            <person name="Ley R."/>
            <person name="Guruge J."/>
            <person name="Turnbaugh P.J."/>
            <person name="Mahowald M."/>
            <person name="Liep D."/>
            <person name="Gordon J."/>
        </authorList>
    </citation>
    <scope>NUCLEOTIDE SEQUENCE [LARGE SCALE GENOMIC DNA]</scope>
    <source>
        <strain evidence="1 2">DSM 3353</strain>
    </source>
</reference>
<dbReference type="GO" id="GO:0009307">
    <property type="term" value="P:DNA restriction-modification system"/>
    <property type="evidence" value="ECO:0007669"/>
    <property type="project" value="InterPro"/>
</dbReference>